<evidence type="ECO:0000313" key="2">
    <source>
        <dbReference type="EMBL" id="SCB36289.1"/>
    </source>
</evidence>
<keyword evidence="3" id="KW-1185">Reference proteome</keyword>
<evidence type="ECO:0000256" key="1">
    <source>
        <dbReference type="SAM" id="Phobius"/>
    </source>
</evidence>
<reference evidence="3" key="1">
    <citation type="submission" date="2016-08" db="EMBL/GenBank/DDBJ databases">
        <authorList>
            <person name="Varghese N."/>
            <person name="Submissions Spin"/>
        </authorList>
    </citation>
    <scope>NUCLEOTIDE SEQUENCE [LARGE SCALE GENOMIC DNA]</scope>
    <source>
        <strain evidence="3">CCBAU 57015</strain>
    </source>
</reference>
<evidence type="ECO:0000313" key="3">
    <source>
        <dbReference type="Proteomes" id="UP000186228"/>
    </source>
</evidence>
<keyword evidence="1" id="KW-0472">Membrane</keyword>
<feature type="transmembrane region" description="Helical" evidence="1">
    <location>
        <begin position="91"/>
        <end position="113"/>
    </location>
</feature>
<name>A0A1C3W8A3_9HYPH</name>
<feature type="transmembrane region" description="Helical" evidence="1">
    <location>
        <begin position="52"/>
        <end position="71"/>
    </location>
</feature>
<accession>A0A1C3W8A3</accession>
<protein>
    <submittedName>
        <fullName evidence="2">Uncharacterized protein</fullName>
    </submittedName>
</protein>
<organism evidence="2 3">
    <name type="scientific">Rhizobium hainanense</name>
    <dbReference type="NCBI Taxonomy" id="52131"/>
    <lineage>
        <taxon>Bacteria</taxon>
        <taxon>Pseudomonadati</taxon>
        <taxon>Pseudomonadota</taxon>
        <taxon>Alphaproteobacteria</taxon>
        <taxon>Hyphomicrobiales</taxon>
        <taxon>Rhizobiaceae</taxon>
        <taxon>Rhizobium/Agrobacterium group</taxon>
        <taxon>Rhizobium</taxon>
    </lineage>
</organism>
<dbReference type="Proteomes" id="UP000186228">
    <property type="component" value="Unassembled WGS sequence"/>
</dbReference>
<gene>
    <name evidence="2" type="ORF">GA0061100_11342</name>
</gene>
<proteinExistence type="predicted"/>
<dbReference type="EMBL" id="FMAC01000013">
    <property type="protein sequence ID" value="SCB36289.1"/>
    <property type="molecule type" value="Genomic_DNA"/>
</dbReference>
<keyword evidence="1" id="KW-1133">Transmembrane helix</keyword>
<dbReference type="AlphaFoldDB" id="A0A1C3W8A3"/>
<keyword evidence="1" id="KW-0812">Transmembrane</keyword>
<sequence>MPGTMGQTDSSGLMIEVKFDGVFKGQNKLLKRQTNLRTIDFIKVRKLRAMDWFPLVFFPLKVFALGTGMFFAIKWHYAQRISSDPINVVKVVLECAGYFLLVIIVFAAVYGSLNYLGLLPAGLDFV</sequence>